<protein>
    <submittedName>
        <fullName evidence="1">Uncharacterized protein</fullName>
    </submittedName>
</protein>
<gene>
    <name evidence="1" type="ORF">D9619_013408</name>
</gene>
<name>A0A8H5BS54_9AGAR</name>
<comment type="caution">
    <text evidence="1">The sequence shown here is derived from an EMBL/GenBank/DDBJ whole genome shotgun (WGS) entry which is preliminary data.</text>
</comment>
<keyword evidence="2" id="KW-1185">Reference proteome</keyword>
<dbReference type="OrthoDB" id="3071593at2759"/>
<proteinExistence type="predicted"/>
<organism evidence="1 2">
    <name type="scientific">Psilocybe cf. subviscida</name>
    <dbReference type="NCBI Taxonomy" id="2480587"/>
    <lineage>
        <taxon>Eukaryota</taxon>
        <taxon>Fungi</taxon>
        <taxon>Dikarya</taxon>
        <taxon>Basidiomycota</taxon>
        <taxon>Agaricomycotina</taxon>
        <taxon>Agaricomycetes</taxon>
        <taxon>Agaricomycetidae</taxon>
        <taxon>Agaricales</taxon>
        <taxon>Agaricineae</taxon>
        <taxon>Strophariaceae</taxon>
        <taxon>Psilocybe</taxon>
    </lineage>
</organism>
<sequence>MPVYIDIPEELHGAIIDALAYHTILPPQQDQHQPALIDYARSLNALRACSLVSHAFARRAQGHIYSTLVIRCSDPSIQNKKTKKREEAQRSNRMSAIFDACASKPHIRRSIQSLFINLPNGGNPPSGLFPPDTEELRNLVYLCENVTSIFIYGRPLGGKNTSTRLPIVSLHRLLPTSFRIDKIATLHLWNVELDFGTVGKLVNLSDMSLSSVRFSDASYHETIANRQHILQVRWLYLEYIADDILDLLIHNDYERGPSHYPVLDLSALRGFKLGPQRSQFENRPGYVYTIQQVLEKSFPSLESLELSKLPFSGGWTRKEDNLPAPRPFVTLSHPRLRELVIGSTVVNIDHPARSSFPPTQIKAWLEAVPAGAILMDLSIKFRFKTAKRPRGGEASELVALCDPIIDWASLCSELARIADGRPLRFSLYVIWVYWPAIVKSSTAQQGILLQLTAALEKGFDPVLRVLLRQSLPVWITPTIIYSATIPE</sequence>
<dbReference type="EMBL" id="JAACJJ010000005">
    <property type="protein sequence ID" value="KAF5328239.1"/>
    <property type="molecule type" value="Genomic_DNA"/>
</dbReference>
<evidence type="ECO:0000313" key="2">
    <source>
        <dbReference type="Proteomes" id="UP000567179"/>
    </source>
</evidence>
<dbReference type="AlphaFoldDB" id="A0A8H5BS54"/>
<evidence type="ECO:0000313" key="1">
    <source>
        <dbReference type="EMBL" id="KAF5328239.1"/>
    </source>
</evidence>
<accession>A0A8H5BS54</accession>
<dbReference type="Proteomes" id="UP000567179">
    <property type="component" value="Unassembled WGS sequence"/>
</dbReference>
<reference evidence="1 2" key="1">
    <citation type="journal article" date="2020" name="ISME J.">
        <title>Uncovering the hidden diversity of litter-decomposition mechanisms in mushroom-forming fungi.</title>
        <authorList>
            <person name="Floudas D."/>
            <person name="Bentzer J."/>
            <person name="Ahren D."/>
            <person name="Johansson T."/>
            <person name="Persson P."/>
            <person name="Tunlid A."/>
        </authorList>
    </citation>
    <scope>NUCLEOTIDE SEQUENCE [LARGE SCALE GENOMIC DNA]</scope>
    <source>
        <strain evidence="1 2">CBS 101986</strain>
    </source>
</reference>